<evidence type="ECO:0000256" key="3">
    <source>
        <dbReference type="PROSITE-ProRule" id="PRU00023"/>
    </source>
</evidence>
<feature type="region of interest" description="Disordered" evidence="4">
    <location>
        <begin position="339"/>
        <end position="363"/>
    </location>
</feature>
<feature type="repeat" description="ANK" evidence="3">
    <location>
        <begin position="130"/>
        <end position="151"/>
    </location>
</feature>
<dbReference type="InterPro" id="IPR002110">
    <property type="entry name" value="Ankyrin_rpt"/>
</dbReference>
<dbReference type="GO" id="GO:0006357">
    <property type="term" value="P:regulation of transcription by RNA polymerase II"/>
    <property type="evidence" value="ECO:0007669"/>
    <property type="project" value="TreeGrafter"/>
</dbReference>
<keyword evidence="1" id="KW-0677">Repeat</keyword>
<feature type="repeat" description="ANK" evidence="3">
    <location>
        <begin position="242"/>
        <end position="264"/>
    </location>
</feature>
<feature type="region of interest" description="Disordered" evidence="4">
    <location>
        <begin position="83"/>
        <end position="105"/>
    </location>
</feature>
<gene>
    <name evidence="5" type="ORF">HERI1096_LOCUS10293</name>
</gene>
<dbReference type="GO" id="GO:0005634">
    <property type="term" value="C:nucleus"/>
    <property type="evidence" value="ECO:0007669"/>
    <property type="project" value="TreeGrafter"/>
</dbReference>
<dbReference type="GO" id="GO:0061629">
    <property type="term" value="F:RNA polymerase II-specific DNA-binding transcription factor binding"/>
    <property type="evidence" value="ECO:0007669"/>
    <property type="project" value="TreeGrafter"/>
</dbReference>
<dbReference type="EMBL" id="HBHX01018557">
    <property type="protein sequence ID" value="CAE0109633.1"/>
    <property type="molecule type" value="Transcribed_RNA"/>
</dbReference>
<dbReference type="InterPro" id="IPR036770">
    <property type="entry name" value="Ankyrin_rpt-contain_sf"/>
</dbReference>
<feature type="repeat" description="ANK" evidence="3">
    <location>
        <begin position="170"/>
        <end position="202"/>
    </location>
</feature>
<dbReference type="Pfam" id="PF12796">
    <property type="entry name" value="Ank_2"/>
    <property type="match status" value="1"/>
</dbReference>
<name>A0A7S3APU1_9EUKA</name>
<dbReference type="SUPFAM" id="SSF48403">
    <property type="entry name" value="Ankyrin repeat"/>
    <property type="match status" value="1"/>
</dbReference>
<accession>A0A7S3APU1</accession>
<evidence type="ECO:0000256" key="4">
    <source>
        <dbReference type="SAM" id="MobiDB-lite"/>
    </source>
</evidence>
<dbReference type="PROSITE" id="PS50088">
    <property type="entry name" value="ANK_REPEAT"/>
    <property type="match status" value="4"/>
</dbReference>
<dbReference type="Pfam" id="PF00023">
    <property type="entry name" value="Ank"/>
    <property type="match status" value="2"/>
</dbReference>
<dbReference type="SMART" id="SM00248">
    <property type="entry name" value="ANK"/>
    <property type="match status" value="6"/>
</dbReference>
<dbReference type="Gene3D" id="1.25.40.20">
    <property type="entry name" value="Ankyrin repeat-containing domain"/>
    <property type="match status" value="3"/>
</dbReference>
<feature type="repeat" description="ANK" evidence="3">
    <location>
        <begin position="35"/>
        <end position="67"/>
    </location>
</feature>
<keyword evidence="2 3" id="KW-0040">ANK repeat</keyword>
<protein>
    <submittedName>
        <fullName evidence="5">Uncharacterized protein</fullName>
    </submittedName>
</protein>
<dbReference type="PANTHER" id="PTHR24126:SF14">
    <property type="entry name" value="ANK_REP_REGION DOMAIN-CONTAINING PROTEIN"/>
    <property type="match status" value="1"/>
</dbReference>
<evidence type="ECO:0000313" key="5">
    <source>
        <dbReference type="EMBL" id="CAE0109633.1"/>
    </source>
</evidence>
<proteinExistence type="predicted"/>
<dbReference type="PRINTS" id="PR01415">
    <property type="entry name" value="ANKYRIN"/>
</dbReference>
<reference evidence="5" key="1">
    <citation type="submission" date="2021-01" db="EMBL/GenBank/DDBJ databases">
        <authorList>
            <person name="Corre E."/>
            <person name="Pelletier E."/>
            <person name="Niang G."/>
            <person name="Scheremetjew M."/>
            <person name="Finn R."/>
            <person name="Kale V."/>
            <person name="Holt S."/>
            <person name="Cochrane G."/>
            <person name="Meng A."/>
            <person name="Brown T."/>
            <person name="Cohen L."/>
        </authorList>
    </citation>
    <scope>NUCLEOTIDE SEQUENCE</scope>
    <source>
        <strain evidence="5">CCMP281</strain>
    </source>
</reference>
<organism evidence="5">
    <name type="scientific">Haptolina ericina</name>
    <dbReference type="NCBI Taxonomy" id="156174"/>
    <lineage>
        <taxon>Eukaryota</taxon>
        <taxon>Haptista</taxon>
        <taxon>Haptophyta</taxon>
        <taxon>Prymnesiophyceae</taxon>
        <taxon>Prymnesiales</taxon>
        <taxon>Prymnesiaceae</taxon>
        <taxon>Haptolina</taxon>
    </lineage>
</organism>
<dbReference type="PANTHER" id="PTHR24126">
    <property type="entry name" value="ANKYRIN REPEAT, PH AND SEC7 DOMAIN CONTAINING PROTEIN SECG-RELATED"/>
    <property type="match status" value="1"/>
</dbReference>
<dbReference type="PROSITE" id="PS50297">
    <property type="entry name" value="ANK_REP_REGION"/>
    <property type="match status" value="3"/>
</dbReference>
<sequence length="363" mass="38926">MDMDVFAAAQRGDGQAVINAIALAPRLISTTEDANGWTLLHIFSRLSMPHTVQQLLTLGADPERRDRMFRSALHMAARADVSPTLSHLASDGTPPPPPGNTSPTTRTQLAAATVSVLLKGGARVTARDSFGLTALHHAAQAGHTELVELLLGLNTALGLPRAPLESETNAEERPLHLAAQGGHVMTVKRLLEHGAHPEKTNYVGHTALHLAVSGGDAPAALLTVQEMVKRPWRVNLNAAARDGCTPLHLAAAGGHGRMAAMLLSAPSVQRHGGARAANRTADLRMRDRSGRTPEEVARVSGLDDVAGLLRFAAEKRSKHQESAEAEKKVALEQAMREMRFERKMPDVTEEQEEVGEDEEGEDD</sequence>
<evidence type="ECO:0000256" key="2">
    <source>
        <dbReference type="ARBA" id="ARBA00023043"/>
    </source>
</evidence>
<evidence type="ECO:0000256" key="1">
    <source>
        <dbReference type="ARBA" id="ARBA00022737"/>
    </source>
</evidence>
<feature type="compositionally biased region" description="Acidic residues" evidence="4">
    <location>
        <begin position="347"/>
        <end position="363"/>
    </location>
</feature>
<dbReference type="AlphaFoldDB" id="A0A7S3APU1"/>